<protein>
    <submittedName>
        <fullName evidence="1">Uncharacterized protein</fullName>
    </submittedName>
</protein>
<dbReference type="AlphaFoldDB" id="A0A444YN54"/>
<accession>A0A444YN54</accession>
<reference evidence="1 2" key="1">
    <citation type="submission" date="2019-01" db="EMBL/GenBank/DDBJ databases">
        <title>Sequencing of cultivated peanut Arachis hypogaea provides insights into genome evolution and oil improvement.</title>
        <authorList>
            <person name="Chen X."/>
        </authorList>
    </citation>
    <scope>NUCLEOTIDE SEQUENCE [LARGE SCALE GENOMIC DNA]</scope>
    <source>
        <strain evidence="2">cv. Fuhuasheng</strain>
        <tissue evidence="1">Leaves</tissue>
    </source>
</reference>
<proteinExistence type="predicted"/>
<sequence>MVTCQNWMLNDLCREMCVLSCKKVEEFVDVTESTTLEECVRDPQMVLHTRHHRKGSLNHPSLRGFKQCGVCRGGP</sequence>
<keyword evidence="2" id="KW-1185">Reference proteome</keyword>
<dbReference type="Proteomes" id="UP000289738">
    <property type="component" value="Chromosome B06"/>
</dbReference>
<gene>
    <name evidence="1" type="ORF">Ahy_B06g082317</name>
</gene>
<organism evidence="1 2">
    <name type="scientific">Arachis hypogaea</name>
    <name type="common">Peanut</name>
    <dbReference type="NCBI Taxonomy" id="3818"/>
    <lineage>
        <taxon>Eukaryota</taxon>
        <taxon>Viridiplantae</taxon>
        <taxon>Streptophyta</taxon>
        <taxon>Embryophyta</taxon>
        <taxon>Tracheophyta</taxon>
        <taxon>Spermatophyta</taxon>
        <taxon>Magnoliopsida</taxon>
        <taxon>eudicotyledons</taxon>
        <taxon>Gunneridae</taxon>
        <taxon>Pentapetalae</taxon>
        <taxon>rosids</taxon>
        <taxon>fabids</taxon>
        <taxon>Fabales</taxon>
        <taxon>Fabaceae</taxon>
        <taxon>Papilionoideae</taxon>
        <taxon>50 kb inversion clade</taxon>
        <taxon>dalbergioids sensu lato</taxon>
        <taxon>Dalbergieae</taxon>
        <taxon>Pterocarpus clade</taxon>
        <taxon>Arachis</taxon>
    </lineage>
</organism>
<comment type="caution">
    <text evidence="1">The sequence shown here is derived from an EMBL/GenBank/DDBJ whole genome shotgun (WGS) entry which is preliminary data.</text>
</comment>
<name>A0A444YN54_ARAHY</name>
<evidence type="ECO:0000313" key="1">
    <source>
        <dbReference type="EMBL" id="RYR03396.1"/>
    </source>
</evidence>
<evidence type="ECO:0000313" key="2">
    <source>
        <dbReference type="Proteomes" id="UP000289738"/>
    </source>
</evidence>
<dbReference type="EMBL" id="SDMP01000016">
    <property type="protein sequence ID" value="RYR03396.1"/>
    <property type="molecule type" value="Genomic_DNA"/>
</dbReference>